<dbReference type="InterPro" id="IPR027417">
    <property type="entry name" value="P-loop_NTPase"/>
</dbReference>
<evidence type="ECO:0000256" key="2">
    <source>
        <dbReference type="ARBA" id="ARBA00022448"/>
    </source>
</evidence>
<evidence type="ECO:0000313" key="7">
    <source>
        <dbReference type="EMBL" id="PDT44318.1"/>
    </source>
</evidence>
<evidence type="ECO:0000256" key="1">
    <source>
        <dbReference type="ARBA" id="ARBA00005417"/>
    </source>
</evidence>
<gene>
    <name evidence="7" type="ORF">CO661_29850</name>
</gene>
<dbReference type="SMART" id="SM00382">
    <property type="entry name" value="AAA"/>
    <property type="match status" value="1"/>
</dbReference>
<dbReference type="PROSITE" id="PS50893">
    <property type="entry name" value="ABC_TRANSPORTER_2"/>
    <property type="match status" value="1"/>
</dbReference>
<name>A0A2A6LPN9_RHIFR</name>
<dbReference type="AlphaFoldDB" id="A0A2A6LPN9"/>
<dbReference type="GO" id="GO:0016887">
    <property type="term" value="F:ATP hydrolysis activity"/>
    <property type="evidence" value="ECO:0007669"/>
    <property type="project" value="InterPro"/>
</dbReference>
<keyword evidence="4 7" id="KW-0067">ATP-binding</keyword>
<dbReference type="Gene3D" id="3.40.50.300">
    <property type="entry name" value="P-loop containing nucleotide triphosphate hydrolases"/>
    <property type="match status" value="1"/>
</dbReference>
<dbReference type="InterPro" id="IPR003593">
    <property type="entry name" value="AAA+_ATPase"/>
</dbReference>
<dbReference type="InterPro" id="IPR003439">
    <property type="entry name" value="ABC_transporter-like_ATP-bd"/>
</dbReference>
<protein>
    <submittedName>
        <fullName evidence="7">ABC transporter ATP-binding protein</fullName>
    </submittedName>
</protein>
<feature type="domain" description="ABC transporter" evidence="6">
    <location>
        <begin position="18"/>
        <end position="258"/>
    </location>
</feature>
<dbReference type="Pfam" id="PF00005">
    <property type="entry name" value="ABC_tran"/>
    <property type="match status" value="1"/>
</dbReference>
<dbReference type="Proteomes" id="UP000220353">
    <property type="component" value="Unassembled WGS sequence"/>
</dbReference>
<evidence type="ECO:0000313" key="8">
    <source>
        <dbReference type="Proteomes" id="UP000220353"/>
    </source>
</evidence>
<evidence type="ECO:0000259" key="6">
    <source>
        <dbReference type="PROSITE" id="PS50893"/>
    </source>
</evidence>
<reference evidence="7 8" key="1">
    <citation type="submission" date="2017-09" db="EMBL/GenBank/DDBJ databases">
        <title>Comparative genomics of rhizobia isolated from Phaseolus vulgaris in China.</title>
        <authorList>
            <person name="Tong W."/>
        </authorList>
    </citation>
    <scope>NUCLEOTIDE SEQUENCE [LARGE SCALE GENOMIC DNA]</scope>
    <source>
        <strain evidence="7 8">PCH1</strain>
    </source>
</reference>
<keyword evidence="5" id="KW-0029">Amino-acid transport</keyword>
<dbReference type="EMBL" id="NWTC01000035">
    <property type="protein sequence ID" value="PDT44318.1"/>
    <property type="molecule type" value="Genomic_DNA"/>
</dbReference>
<sequence length="260" mass="28023">MTKLAQQTQADKGDDPQLDVSGIEVVYGGAILAVSDVSLTVGAGEIVALLGANGAGKSTVLKVISGLASADRAGVRHGQIRFDGGDILGLPANRLAGRGIVHVLEGRHVFSHLTVEENLLAGAFLHRPGRRALKEQLDDVYDWFPRLKEKRRTQAGFTSGGEQQMVAISRALLTRPRLVLLDEPSMGLAPRIVQEIFEIIVRLNRERGTAFLLAEQNAALSLKHAARAYILESGRVVLSGVAEDLARRDDLHRLYLGDSG</sequence>
<comment type="similarity">
    <text evidence="1">Belongs to the ABC transporter superfamily.</text>
</comment>
<dbReference type="PANTHER" id="PTHR43820:SF8">
    <property type="entry name" value="ABC TRANSPORTER SUBSTRATE-BINDING PROTEIN"/>
    <property type="match status" value="1"/>
</dbReference>
<dbReference type="GO" id="GO:0015807">
    <property type="term" value="P:L-amino acid transport"/>
    <property type="evidence" value="ECO:0007669"/>
    <property type="project" value="TreeGrafter"/>
</dbReference>
<dbReference type="PANTHER" id="PTHR43820">
    <property type="entry name" value="HIGH-AFFINITY BRANCHED-CHAIN AMINO ACID TRANSPORT ATP-BINDING PROTEIN LIVF"/>
    <property type="match status" value="1"/>
</dbReference>
<dbReference type="InterPro" id="IPR052156">
    <property type="entry name" value="BCAA_Transport_ATP-bd_LivF"/>
</dbReference>
<dbReference type="GO" id="GO:0005524">
    <property type="term" value="F:ATP binding"/>
    <property type="evidence" value="ECO:0007669"/>
    <property type="project" value="UniProtKB-KW"/>
</dbReference>
<accession>A0A2A6LPN9</accession>
<dbReference type="GO" id="GO:0015658">
    <property type="term" value="F:branched-chain amino acid transmembrane transporter activity"/>
    <property type="evidence" value="ECO:0007669"/>
    <property type="project" value="TreeGrafter"/>
</dbReference>
<evidence type="ECO:0000256" key="3">
    <source>
        <dbReference type="ARBA" id="ARBA00022741"/>
    </source>
</evidence>
<dbReference type="SUPFAM" id="SSF52540">
    <property type="entry name" value="P-loop containing nucleoside triphosphate hydrolases"/>
    <property type="match status" value="1"/>
</dbReference>
<evidence type="ECO:0000256" key="5">
    <source>
        <dbReference type="ARBA" id="ARBA00022970"/>
    </source>
</evidence>
<organism evidence="7 8">
    <name type="scientific">Rhizobium fredii</name>
    <name type="common">Sinorhizobium fredii</name>
    <dbReference type="NCBI Taxonomy" id="380"/>
    <lineage>
        <taxon>Bacteria</taxon>
        <taxon>Pseudomonadati</taxon>
        <taxon>Pseudomonadota</taxon>
        <taxon>Alphaproteobacteria</taxon>
        <taxon>Hyphomicrobiales</taxon>
        <taxon>Rhizobiaceae</taxon>
        <taxon>Sinorhizobium/Ensifer group</taxon>
        <taxon>Sinorhizobium</taxon>
    </lineage>
</organism>
<dbReference type="CDD" id="cd03224">
    <property type="entry name" value="ABC_TM1139_LivF_branched"/>
    <property type="match status" value="1"/>
</dbReference>
<keyword evidence="3" id="KW-0547">Nucleotide-binding</keyword>
<evidence type="ECO:0000256" key="4">
    <source>
        <dbReference type="ARBA" id="ARBA00022840"/>
    </source>
</evidence>
<comment type="caution">
    <text evidence="7">The sequence shown here is derived from an EMBL/GenBank/DDBJ whole genome shotgun (WGS) entry which is preliminary data.</text>
</comment>
<dbReference type="RefSeq" id="WP_097587883.1">
    <property type="nucleotide sequence ID" value="NZ_NWTC01000035.1"/>
</dbReference>
<proteinExistence type="inferred from homology"/>
<keyword evidence="2" id="KW-0813">Transport</keyword>